<feature type="compositionally biased region" description="Polar residues" evidence="4">
    <location>
        <begin position="250"/>
        <end position="265"/>
    </location>
</feature>
<feature type="compositionally biased region" description="Low complexity" evidence="4">
    <location>
        <begin position="205"/>
        <end position="224"/>
    </location>
</feature>
<keyword evidence="1" id="KW-0479">Metal-binding</keyword>
<comment type="caution">
    <text evidence="6">The sequence shown here is derived from an EMBL/GenBank/DDBJ whole genome shotgun (WGS) entry which is preliminary data.</text>
</comment>
<sequence length="419" mass="46755">MNDDTWVTCPYNVAHRALKSRFQFHLTKCRTQHNSGDKKQCPYDANHIINVLEFEYHLTACESRESVLHFQSTDQDIELNLLPVPTRPLVQYHSEEDWDAEGDVASYQPLKNIADRPVFIQPTGLAPAERKNFRRNERGRHQKIENRGNTWKPLNNHVNKSASFQSVISEADDEEYVPLRKPNKIRQKTESVQSPPTLQSPPPSSSSWKSYNTPTLPKTPVLPKDPVRTSAWKSVDTSNQKVTAELFKTSDQTSAWKSSDAPTLNTAASSKSPPSTSAWKSVDKSNQKVIAESFKTPAQTSACRSSNPPTSPSTSVSSKASASTSAWKSVDKSDEKSSESPLNKSASSGKTVPYTGTVPKPKPSLSYAIAFQKLKINKDDEFSYANALQKLKINKDDELTNELSRTLENVPFDNTNNLN</sequence>
<evidence type="ECO:0000313" key="7">
    <source>
        <dbReference type="Proteomes" id="UP001627154"/>
    </source>
</evidence>
<keyword evidence="2" id="KW-0863">Zinc-finger</keyword>
<reference evidence="6 7" key="1">
    <citation type="journal article" date="2024" name="bioRxiv">
        <title>A reference genome for Trichogramma kaykai: A tiny desert-dwelling parasitoid wasp with competing sex-ratio distorters.</title>
        <authorList>
            <person name="Culotta J."/>
            <person name="Lindsey A.R."/>
        </authorList>
    </citation>
    <scope>NUCLEOTIDE SEQUENCE [LARGE SCALE GENOMIC DNA]</scope>
    <source>
        <strain evidence="6 7">KSX58</strain>
    </source>
</reference>
<evidence type="ECO:0000256" key="4">
    <source>
        <dbReference type="SAM" id="MobiDB-lite"/>
    </source>
</evidence>
<evidence type="ECO:0000313" key="6">
    <source>
        <dbReference type="EMBL" id="KAL3404205.1"/>
    </source>
</evidence>
<feature type="region of interest" description="Disordered" evidence="4">
    <location>
        <begin position="250"/>
        <end position="359"/>
    </location>
</feature>
<dbReference type="GO" id="GO:0008270">
    <property type="term" value="F:zinc ion binding"/>
    <property type="evidence" value="ECO:0007669"/>
    <property type="project" value="UniProtKB-KW"/>
</dbReference>
<name>A0ABD2XG24_9HYME</name>
<feature type="domain" description="CHHC U11-48K-type" evidence="5">
    <location>
        <begin position="6"/>
        <end position="33"/>
    </location>
</feature>
<keyword evidence="3" id="KW-0862">Zinc</keyword>
<dbReference type="InterPro" id="IPR036236">
    <property type="entry name" value="Znf_C2H2_sf"/>
</dbReference>
<feature type="domain" description="CHHC U11-48K-type" evidence="5">
    <location>
        <begin position="38"/>
        <end position="65"/>
    </location>
</feature>
<gene>
    <name evidence="6" type="ORF">TKK_003180</name>
</gene>
<dbReference type="Proteomes" id="UP001627154">
    <property type="component" value="Unassembled WGS sequence"/>
</dbReference>
<feature type="region of interest" description="Disordered" evidence="4">
    <location>
        <begin position="172"/>
        <end position="237"/>
    </location>
</feature>
<feature type="compositionally biased region" description="Basic and acidic residues" evidence="4">
    <location>
        <begin position="329"/>
        <end position="338"/>
    </location>
</feature>
<dbReference type="EMBL" id="JBJJXI010000026">
    <property type="protein sequence ID" value="KAL3404205.1"/>
    <property type="molecule type" value="Genomic_DNA"/>
</dbReference>
<evidence type="ECO:0000256" key="3">
    <source>
        <dbReference type="ARBA" id="ARBA00022833"/>
    </source>
</evidence>
<organism evidence="6 7">
    <name type="scientific">Trichogramma kaykai</name>
    <dbReference type="NCBI Taxonomy" id="54128"/>
    <lineage>
        <taxon>Eukaryota</taxon>
        <taxon>Metazoa</taxon>
        <taxon>Ecdysozoa</taxon>
        <taxon>Arthropoda</taxon>
        <taxon>Hexapoda</taxon>
        <taxon>Insecta</taxon>
        <taxon>Pterygota</taxon>
        <taxon>Neoptera</taxon>
        <taxon>Endopterygota</taxon>
        <taxon>Hymenoptera</taxon>
        <taxon>Apocrita</taxon>
        <taxon>Proctotrupomorpha</taxon>
        <taxon>Chalcidoidea</taxon>
        <taxon>Trichogrammatidae</taxon>
        <taxon>Trichogramma</taxon>
    </lineage>
</organism>
<proteinExistence type="predicted"/>
<evidence type="ECO:0000256" key="1">
    <source>
        <dbReference type="ARBA" id="ARBA00022723"/>
    </source>
</evidence>
<feature type="compositionally biased region" description="Low complexity" evidence="4">
    <location>
        <begin position="305"/>
        <end position="328"/>
    </location>
</feature>
<feature type="compositionally biased region" description="Polar residues" evidence="4">
    <location>
        <begin position="147"/>
        <end position="157"/>
    </location>
</feature>
<accession>A0ABD2XG24</accession>
<dbReference type="Pfam" id="PF05253">
    <property type="entry name" value="zf-U11-48K"/>
    <property type="match status" value="2"/>
</dbReference>
<feature type="region of interest" description="Disordered" evidence="4">
    <location>
        <begin position="129"/>
        <end position="157"/>
    </location>
</feature>
<evidence type="ECO:0000256" key="2">
    <source>
        <dbReference type="ARBA" id="ARBA00022771"/>
    </source>
</evidence>
<dbReference type="AlphaFoldDB" id="A0ABD2XG24"/>
<dbReference type="PROSITE" id="PS51800">
    <property type="entry name" value="ZF_CHHC_U11_48K"/>
    <property type="match status" value="2"/>
</dbReference>
<protein>
    <recommendedName>
        <fullName evidence="5">CHHC U11-48K-type domain-containing protein</fullName>
    </recommendedName>
</protein>
<dbReference type="InterPro" id="IPR022776">
    <property type="entry name" value="TRM13/UPF0224_CHHC_Znf_dom"/>
</dbReference>
<keyword evidence="7" id="KW-1185">Reference proteome</keyword>
<dbReference type="SUPFAM" id="SSF57667">
    <property type="entry name" value="beta-beta-alpha zinc fingers"/>
    <property type="match status" value="1"/>
</dbReference>
<feature type="compositionally biased region" description="Polar residues" evidence="4">
    <location>
        <begin position="341"/>
        <end position="350"/>
    </location>
</feature>
<feature type="compositionally biased region" description="Low complexity" evidence="4">
    <location>
        <begin position="266"/>
        <end position="280"/>
    </location>
</feature>
<evidence type="ECO:0000259" key="5">
    <source>
        <dbReference type="PROSITE" id="PS51800"/>
    </source>
</evidence>